<accession>A0AAP0KQC1</accession>
<evidence type="ECO:0008006" key="4">
    <source>
        <dbReference type="Google" id="ProtNLM"/>
    </source>
</evidence>
<evidence type="ECO:0000256" key="1">
    <source>
        <dbReference type="SAM" id="SignalP"/>
    </source>
</evidence>
<dbReference type="EMBL" id="JBBNAE010000001">
    <property type="protein sequence ID" value="KAK9155672.1"/>
    <property type="molecule type" value="Genomic_DNA"/>
</dbReference>
<evidence type="ECO:0000313" key="2">
    <source>
        <dbReference type="EMBL" id="KAK9155672.1"/>
    </source>
</evidence>
<feature type="signal peptide" evidence="1">
    <location>
        <begin position="1"/>
        <end position="22"/>
    </location>
</feature>
<keyword evidence="1" id="KW-0732">Signal</keyword>
<gene>
    <name evidence="2" type="ORF">Sjap_003152</name>
</gene>
<name>A0AAP0KQC1_9MAGN</name>
<evidence type="ECO:0000313" key="3">
    <source>
        <dbReference type="Proteomes" id="UP001417504"/>
    </source>
</evidence>
<proteinExistence type="predicted"/>
<keyword evidence="3" id="KW-1185">Reference proteome</keyword>
<organism evidence="2 3">
    <name type="scientific">Stephania japonica</name>
    <dbReference type="NCBI Taxonomy" id="461633"/>
    <lineage>
        <taxon>Eukaryota</taxon>
        <taxon>Viridiplantae</taxon>
        <taxon>Streptophyta</taxon>
        <taxon>Embryophyta</taxon>
        <taxon>Tracheophyta</taxon>
        <taxon>Spermatophyta</taxon>
        <taxon>Magnoliopsida</taxon>
        <taxon>Ranunculales</taxon>
        <taxon>Menispermaceae</taxon>
        <taxon>Menispermoideae</taxon>
        <taxon>Cissampelideae</taxon>
        <taxon>Stephania</taxon>
    </lineage>
</organism>
<feature type="chain" id="PRO_5042853042" description="Glycine-rich protein" evidence="1">
    <location>
        <begin position="23"/>
        <end position="88"/>
    </location>
</feature>
<comment type="caution">
    <text evidence="2">The sequence shown here is derived from an EMBL/GenBank/DDBJ whole genome shotgun (WGS) entry which is preliminary data.</text>
</comment>
<dbReference type="Proteomes" id="UP001417504">
    <property type="component" value="Unassembled WGS sequence"/>
</dbReference>
<protein>
    <recommendedName>
        <fullName evidence="4">Glycine-rich protein</fullName>
    </recommendedName>
</protein>
<dbReference type="AlphaFoldDB" id="A0AAP0KQC1"/>
<sequence length="88" mass="8621">MSTTRLLALLVLLSALVCSTNAIRNLVTKKGPLENEKHFFYDGGDVGFANGAGYGYGAGAGFGAGVGLGGLGAGLGGENGDGFGNGLP</sequence>
<reference evidence="2 3" key="1">
    <citation type="submission" date="2024-01" db="EMBL/GenBank/DDBJ databases">
        <title>Genome assemblies of Stephania.</title>
        <authorList>
            <person name="Yang L."/>
        </authorList>
    </citation>
    <scope>NUCLEOTIDE SEQUENCE [LARGE SCALE GENOMIC DNA]</scope>
    <source>
        <strain evidence="2">QJT</strain>
        <tissue evidence="2">Leaf</tissue>
    </source>
</reference>